<sequence length="233" mass="25964">MESNDVQNDDQETTVVEEATESPTDSGFNSNESESPSSSRCSSFSEAGSAISDDFATITDDLDNLNLTDDDLESALKDDIDLVIIKDDDEKNSVTFGKTMTVTDVISRSVGEDLNADDYDLMIDGRVLPRTITLRDAGVTGGTKVRLVEREMQIFIRRVDGRTTTIQIRPSNTIMAIKEQFFHTDQVPVHQQRLLFQSNELENTRTVVSYNIRVGSTLEMVYRLRGGCLTGKF</sequence>
<proteinExistence type="predicted"/>
<organism evidence="3 4">
    <name type="scientific">Chironomus riparius</name>
    <dbReference type="NCBI Taxonomy" id="315576"/>
    <lineage>
        <taxon>Eukaryota</taxon>
        <taxon>Metazoa</taxon>
        <taxon>Ecdysozoa</taxon>
        <taxon>Arthropoda</taxon>
        <taxon>Hexapoda</taxon>
        <taxon>Insecta</taxon>
        <taxon>Pterygota</taxon>
        <taxon>Neoptera</taxon>
        <taxon>Endopterygota</taxon>
        <taxon>Diptera</taxon>
        <taxon>Nematocera</taxon>
        <taxon>Chironomoidea</taxon>
        <taxon>Chironomidae</taxon>
        <taxon>Chironominae</taxon>
        <taxon>Chironomus</taxon>
    </lineage>
</organism>
<dbReference type="InterPro" id="IPR050158">
    <property type="entry name" value="Ubiquitin_ubiquitin-like"/>
</dbReference>
<feature type="domain" description="Ubiquitin-like" evidence="2">
    <location>
        <begin position="152"/>
        <end position="223"/>
    </location>
</feature>
<dbReference type="Pfam" id="PF00240">
    <property type="entry name" value="ubiquitin"/>
    <property type="match status" value="1"/>
</dbReference>
<evidence type="ECO:0000256" key="1">
    <source>
        <dbReference type="SAM" id="MobiDB-lite"/>
    </source>
</evidence>
<accession>A0A9N9S3V8</accession>
<dbReference type="PANTHER" id="PTHR10666">
    <property type="entry name" value="UBIQUITIN"/>
    <property type="match status" value="1"/>
</dbReference>
<dbReference type="InterPro" id="IPR029071">
    <property type="entry name" value="Ubiquitin-like_domsf"/>
</dbReference>
<dbReference type="Gene3D" id="3.10.20.90">
    <property type="entry name" value="Phosphatidylinositol 3-kinase Catalytic Subunit, Chain A, domain 1"/>
    <property type="match status" value="1"/>
</dbReference>
<dbReference type="EMBL" id="OU895879">
    <property type="protein sequence ID" value="CAG9808800.1"/>
    <property type="molecule type" value="Genomic_DNA"/>
</dbReference>
<evidence type="ECO:0000313" key="4">
    <source>
        <dbReference type="Proteomes" id="UP001153620"/>
    </source>
</evidence>
<evidence type="ECO:0000259" key="2">
    <source>
        <dbReference type="SMART" id="SM00213"/>
    </source>
</evidence>
<dbReference type="OrthoDB" id="417450at2759"/>
<dbReference type="SMART" id="SM00213">
    <property type="entry name" value="UBQ"/>
    <property type="match status" value="1"/>
</dbReference>
<dbReference type="Proteomes" id="UP001153620">
    <property type="component" value="Chromosome 3"/>
</dbReference>
<reference evidence="3" key="1">
    <citation type="submission" date="2022-01" db="EMBL/GenBank/DDBJ databases">
        <authorList>
            <person name="King R."/>
        </authorList>
    </citation>
    <scope>NUCLEOTIDE SEQUENCE</scope>
</reference>
<dbReference type="AlphaFoldDB" id="A0A9N9S3V8"/>
<protein>
    <recommendedName>
        <fullName evidence="2">Ubiquitin-like domain-containing protein</fullName>
    </recommendedName>
</protein>
<keyword evidence="4" id="KW-1185">Reference proteome</keyword>
<dbReference type="SUPFAM" id="SSF54236">
    <property type="entry name" value="Ubiquitin-like"/>
    <property type="match status" value="2"/>
</dbReference>
<dbReference type="PRINTS" id="PR00348">
    <property type="entry name" value="UBIQUITIN"/>
</dbReference>
<feature type="region of interest" description="Disordered" evidence="1">
    <location>
        <begin position="1"/>
        <end position="46"/>
    </location>
</feature>
<name>A0A9N9S3V8_9DIPT</name>
<evidence type="ECO:0000313" key="3">
    <source>
        <dbReference type="EMBL" id="CAG9808800.1"/>
    </source>
</evidence>
<dbReference type="InterPro" id="IPR019956">
    <property type="entry name" value="Ubiquitin_dom"/>
</dbReference>
<gene>
    <name evidence="3" type="ORF">CHIRRI_LOCUS11636</name>
</gene>
<reference evidence="3" key="2">
    <citation type="submission" date="2022-10" db="EMBL/GenBank/DDBJ databases">
        <authorList>
            <consortium name="ENA_rothamsted_submissions"/>
            <consortium name="culmorum"/>
            <person name="King R."/>
        </authorList>
    </citation>
    <scope>NUCLEOTIDE SEQUENCE</scope>
</reference>
<dbReference type="InterPro" id="IPR000626">
    <property type="entry name" value="Ubiquitin-like_dom"/>
</dbReference>
<feature type="compositionally biased region" description="Low complexity" evidence="1">
    <location>
        <begin position="26"/>
        <end position="46"/>
    </location>
</feature>